<proteinExistence type="predicted"/>
<dbReference type="Proteomes" id="UP001221898">
    <property type="component" value="Unassembled WGS sequence"/>
</dbReference>
<name>A0AAD7WI06_9TELE</name>
<sequence length="121" mass="13292">MRIRIETLASVSTVDISACAVHSGSWRRGEGAPDRVLTAFRQVGRACSSSSSRPLIAIEAGVAVWTTPSWPRETGRTLRQRRIASEVSQASKPGPQRTTRGQTDLMNQTQHHNAQGVRRSR</sequence>
<evidence type="ECO:0000313" key="3">
    <source>
        <dbReference type="Proteomes" id="UP001221898"/>
    </source>
</evidence>
<evidence type="ECO:0000313" key="2">
    <source>
        <dbReference type="EMBL" id="KAJ8397677.1"/>
    </source>
</evidence>
<reference evidence="2" key="1">
    <citation type="journal article" date="2023" name="Science">
        <title>Genome structures resolve the early diversification of teleost fishes.</title>
        <authorList>
            <person name="Parey E."/>
            <person name="Louis A."/>
            <person name="Montfort J."/>
            <person name="Bouchez O."/>
            <person name="Roques C."/>
            <person name="Iampietro C."/>
            <person name="Lluch J."/>
            <person name="Castinel A."/>
            <person name="Donnadieu C."/>
            <person name="Desvignes T."/>
            <person name="Floi Bucao C."/>
            <person name="Jouanno E."/>
            <person name="Wen M."/>
            <person name="Mejri S."/>
            <person name="Dirks R."/>
            <person name="Jansen H."/>
            <person name="Henkel C."/>
            <person name="Chen W.J."/>
            <person name="Zahm M."/>
            <person name="Cabau C."/>
            <person name="Klopp C."/>
            <person name="Thompson A.W."/>
            <person name="Robinson-Rechavi M."/>
            <person name="Braasch I."/>
            <person name="Lecointre G."/>
            <person name="Bobe J."/>
            <person name="Postlethwait J.H."/>
            <person name="Berthelot C."/>
            <person name="Roest Crollius H."/>
            <person name="Guiguen Y."/>
        </authorList>
    </citation>
    <scope>NUCLEOTIDE SEQUENCE</scope>
    <source>
        <strain evidence="2">NC1722</strain>
    </source>
</reference>
<gene>
    <name evidence="2" type="ORF">AAFF_G00436760</name>
</gene>
<feature type="region of interest" description="Disordered" evidence="1">
    <location>
        <begin position="73"/>
        <end position="121"/>
    </location>
</feature>
<dbReference type="EMBL" id="JAINUG010000096">
    <property type="protein sequence ID" value="KAJ8397677.1"/>
    <property type="molecule type" value="Genomic_DNA"/>
</dbReference>
<accession>A0AAD7WI06</accession>
<organism evidence="2 3">
    <name type="scientific">Aldrovandia affinis</name>
    <dbReference type="NCBI Taxonomy" id="143900"/>
    <lineage>
        <taxon>Eukaryota</taxon>
        <taxon>Metazoa</taxon>
        <taxon>Chordata</taxon>
        <taxon>Craniata</taxon>
        <taxon>Vertebrata</taxon>
        <taxon>Euteleostomi</taxon>
        <taxon>Actinopterygii</taxon>
        <taxon>Neopterygii</taxon>
        <taxon>Teleostei</taxon>
        <taxon>Notacanthiformes</taxon>
        <taxon>Halosauridae</taxon>
        <taxon>Aldrovandia</taxon>
    </lineage>
</organism>
<comment type="caution">
    <text evidence="2">The sequence shown here is derived from an EMBL/GenBank/DDBJ whole genome shotgun (WGS) entry which is preliminary data.</text>
</comment>
<protein>
    <submittedName>
        <fullName evidence="2">Uncharacterized protein</fullName>
    </submittedName>
</protein>
<feature type="compositionally biased region" description="Polar residues" evidence="1">
    <location>
        <begin position="86"/>
        <end position="113"/>
    </location>
</feature>
<keyword evidence="3" id="KW-1185">Reference proteome</keyword>
<dbReference type="AlphaFoldDB" id="A0AAD7WI06"/>
<evidence type="ECO:0000256" key="1">
    <source>
        <dbReference type="SAM" id="MobiDB-lite"/>
    </source>
</evidence>